<keyword evidence="1" id="KW-0812">Transmembrane</keyword>
<dbReference type="KEGG" id="cak:Caul_3994"/>
<gene>
    <name evidence="2" type="ordered locus">Caul_3994</name>
</gene>
<dbReference type="HOGENOM" id="CLU_1660036_0_0_5"/>
<accession>B0SWR1</accession>
<evidence type="ECO:0000313" key="2">
    <source>
        <dbReference type="EMBL" id="ABZ73119.1"/>
    </source>
</evidence>
<dbReference type="STRING" id="366602.Caul_3994"/>
<protein>
    <submittedName>
        <fullName evidence="2">Uncharacterized protein</fullName>
    </submittedName>
</protein>
<reference evidence="2" key="1">
    <citation type="submission" date="2008-01" db="EMBL/GenBank/DDBJ databases">
        <title>Complete sequence of chromosome of Caulobacter sp. K31.</title>
        <authorList>
            <consortium name="US DOE Joint Genome Institute"/>
            <person name="Copeland A."/>
            <person name="Lucas S."/>
            <person name="Lapidus A."/>
            <person name="Barry K."/>
            <person name="Glavina del Rio T."/>
            <person name="Dalin E."/>
            <person name="Tice H."/>
            <person name="Pitluck S."/>
            <person name="Bruce D."/>
            <person name="Goodwin L."/>
            <person name="Thompson L.S."/>
            <person name="Brettin T."/>
            <person name="Detter J.C."/>
            <person name="Han C."/>
            <person name="Schmutz J."/>
            <person name="Larimer F."/>
            <person name="Land M."/>
            <person name="Hauser L."/>
            <person name="Kyrpides N."/>
            <person name="Kim E."/>
            <person name="Stephens C."/>
            <person name="Richardson P."/>
        </authorList>
    </citation>
    <scope>NUCLEOTIDE SEQUENCE [LARGE SCALE GENOMIC DNA]</scope>
    <source>
        <strain evidence="2">K31</strain>
    </source>
</reference>
<dbReference type="eggNOG" id="ENOG50341VB">
    <property type="taxonomic scope" value="Bacteria"/>
</dbReference>
<feature type="transmembrane region" description="Helical" evidence="1">
    <location>
        <begin position="17"/>
        <end position="38"/>
    </location>
</feature>
<dbReference type="EMBL" id="CP000927">
    <property type="protein sequence ID" value="ABZ73119.1"/>
    <property type="molecule type" value="Genomic_DNA"/>
</dbReference>
<evidence type="ECO:0000256" key="1">
    <source>
        <dbReference type="SAM" id="Phobius"/>
    </source>
</evidence>
<proteinExistence type="predicted"/>
<sequence>MIWRRDHLTIPGKPAELFLALLPDFLVISAVLAVAILAPSAPSCPLERARYTLRDAPGFTAGFKPVPTTPDWPVDNAFFVRSAKSGKTYWFLSYFGNGQGTHGHFASTYDITRPGWTPPNPDSGKERPLGDLDYMVLDADYRFQSEGLVRHGSPPPAHILIPDLSAALWYRTPSDQREGAPVAFFDLAGCEP</sequence>
<dbReference type="AlphaFoldDB" id="B0SWR1"/>
<keyword evidence="1" id="KW-1133">Transmembrane helix</keyword>
<name>B0SWR1_CAUSK</name>
<organism evidence="2">
    <name type="scientific">Caulobacter sp. (strain K31)</name>
    <dbReference type="NCBI Taxonomy" id="366602"/>
    <lineage>
        <taxon>Bacteria</taxon>
        <taxon>Pseudomonadati</taxon>
        <taxon>Pseudomonadota</taxon>
        <taxon>Alphaproteobacteria</taxon>
        <taxon>Caulobacterales</taxon>
        <taxon>Caulobacteraceae</taxon>
        <taxon>Caulobacter</taxon>
    </lineage>
</organism>
<keyword evidence="1" id="KW-0472">Membrane</keyword>